<sequence length="244" mass="27128">MKSLRLHEVVACTANYSSFPSLRLPPLPIPSIICTATRRDLPCARDLNPSTLSRCISVSSPMSTDQNKHEYSVWAVPPEDVSQRLRCLMAGLRAEFGGPEFDPHITVVGLVSLTEEDALSRFRAACEGLKEYEAVVEGVGTGSIYWQCVYLLIKPTEEVVAASDHCCRHFGYLRSSPYMPHLSLVYGDISDEEKKKAQEKANILDDNLNCLSFKISRLVLCKTPLGDLTTKSWEVVLDYTLNAV</sequence>
<gene>
    <name evidence="1" type="ORF">MLD38_019278</name>
</gene>
<keyword evidence="2" id="KW-1185">Reference proteome</keyword>
<dbReference type="EMBL" id="CM042884">
    <property type="protein sequence ID" value="KAI4370997.1"/>
    <property type="molecule type" value="Genomic_DNA"/>
</dbReference>
<organism evidence="1 2">
    <name type="scientific">Melastoma candidum</name>
    <dbReference type="NCBI Taxonomy" id="119954"/>
    <lineage>
        <taxon>Eukaryota</taxon>
        <taxon>Viridiplantae</taxon>
        <taxon>Streptophyta</taxon>
        <taxon>Embryophyta</taxon>
        <taxon>Tracheophyta</taxon>
        <taxon>Spermatophyta</taxon>
        <taxon>Magnoliopsida</taxon>
        <taxon>eudicotyledons</taxon>
        <taxon>Gunneridae</taxon>
        <taxon>Pentapetalae</taxon>
        <taxon>rosids</taxon>
        <taxon>malvids</taxon>
        <taxon>Myrtales</taxon>
        <taxon>Melastomataceae</taxon>
        <taxon>Melastomatoideae</taxon>
        <taxon>Melastomateae</taxon>
        <taxon>Melastoma</taxon>
    </lineage>
</organism>
<evidence type="ECO:0000313" key="2">
    <source>
        <dbReference type="Proteomes" id="UP001057402"/>
    </source>
</evidence>
<name>A0ACB9QXT3_9MYRT</name>
<dbReference type="Proteomes" id="UP001057402">
    <property type="component" value="Chromosome 5"/>
</dbReference>
<comment type="caution">
    <text evidence="1">The sequence shown here is derived from an EMBL/GenBank/DDBJ whole genome shotgun (WGS) entry which is preliminary data.</text>
</comment>
<proteinExistence type="predicted"/>
<evidence type="ECO:0000313" key="1">
    <source>
        <dbReference type="EMBL" id="KAI4370997.1"/>
    </source>
</evidence>
<accession>A0ACB9QXT3</accession>
<reference evidence="2" key="1">
    <citation type="journal article" date="2023" name="Front. Plant Sci.">
        <title>Chromosomal-level genome assembly of Melastoma candidum provides insights into trichome evolution.</title>
        <authorList>
            <person name="Zhong Y."/>
            <person name="Wu W."/>
            <person name="Sun C."/>
            <person name="Zou P."/>
            <person name="Liu Y."/>
            <person name="Dai S."/>
            <person name="Zhou R."/>
        </authorList>
    </citation>
    <scope>NUCLEOTIDE SEQUENCE [LARGE SCALE GENOMIC DNA]</scope>
</reference>
<protein>
    <submittedName>
        <fullName evidence="1">Uncharacterized protein</fullName>
    </submittedName>
</protein>